<dbReference type="KEGG" id="amon:H9L24_01530"/>
<proteinExistence type="predicted"/>
<dbReference type="EMBL" id="CP060790">
    <property type="protein sequence ID" value="QNP59713.1"/>
    <property type="molecule type" value="Genomic_DNA"/>
</dbReference>
<name>A0A7H0HGP7_9BURK</name>
<sequence length="105" mass="11384">MTAPTPIPVPAELTELLDDAALTLEQLARGVRQAPEWVLTHVEAGVLHPAGGQGAAEWRFASATLLRARRIADLEHCFDADPQLAALTVDLMEEIAALRRQLARP</sequence>
<dbReference type="RefSeq" id="WP_187736695.1">
    <property type="nucleotide sequence ID" value="NZ_CP060790.1"/>
</dbReference>
<reference evidence="1 2" key="1">
    <citation type="submission" date="2020-08" db="EMBL/GenBank/DDBJ databases">
        <title>Genome sequence of Acidovorax monticola KACC 19171T.</title>
        <authorList>
            <person name="Hyun D.-W."/>
            <person name="Bae J.-W."/>
        </authorList>
    </citation>
    <scope>NUCLEOTIDE SEQUENCE [LARGE SCALE GENOMIC DNA]</scope>
    <source>
        <strain evidence="1 2">KACC 19171</strain>
    </source>
</reference>
<dbReference type="Gene3D" id="1.10.1660.10">
    <property type="match status" value="1"/>
</dbReference>
<dbReference type="AlphaFoldDB" id="A0A7H0HGP7"/>
<evidence type="ECO:0000313" key="2">
    <source>
        <dbReference type="Proteomes" id="UP000516057"/>
    </source>
</evidence>
<gene>
    <name evidence="1" type="ORF">H9L24_01530</name>
</gene>
<organism evidence="1 2">
    <name type="scientific">Paenacidovorax monticola</name>
    <dbReference type="NCBI Taxonomy" id="1926868"/>
    <lineage>
        <taxon>Bacteria</taxon>
        <taxon>Pseudomonadati</taxon>
        <taxon>Pseudomonadota</taxon>
        <taxon>Betaproteobacteria</taxon>
        <taxon>Burkholderiales</taxon>
        <taxon>Comamonadaceae</taxon>
        <taxon>Paenacidovorax</taxon>
    </lineage>
</organism>
<accession>A0A7H0HGP7</accession>
<dbReference type="Proteomes" id="UP000516057">
    <property type="component" value="Chromosome"/>
</dbReference>
<evidence type="ECO:0000313" key="1">
    <source>
        <dbReference type="EMBL" id="QNP59713.1"/>
    </source>
</evidence>
<protein>
    <submittedName>
        <fullName evidence="1">MerR family transcriptional regulator</fullName>
    </submittedName>
</protein>
<keyword evidence="2" id="KW-1185">Reference proteome</keyword>